<feature type="domain" description="PABC" evidence="1">
    <location>
        <begin position="63"/>
        <end position="119"/>
    </location>
</feature>
<dbReference type="STRING" id="246437.L9KRZ4"/>
<evidence type="ECO:0000259" key="1">
    <source>
        <dbReference type="SMART" id="SM00517"/>
    </source>
</evidence>
<proteinExistence type="predicted"/>
<reference evidence="3" key="1">
    <citation type="submission" date="2012-07" db="EMBL/GenBank/DDBJ databases">
        <title>Genome of the Chinese tree shrew, a rising model animal genetically related to primates.</title>
        <authorList>
            <person name="Zhang G."/>
            <person name="Fan Y."/>
            <person name="Yao Y."/>
            <person name="Huang Z."/>
        </authorList>
    </citation>
    <scope>NUCLEOTIDE SEQUENCE [LARGE SCALE GENOMIC DNA]</scope>
</reference>
<name>L9KRZ4_TUPCH</name>
<dbReference type="SMART" id="SM00517">
    <property type="entry name" value="PolyA"/>
    <property type="match status" value="1"/>
</dbReference>
<dbReference type="InterPro" id="IPR036053">
    <property type="entry name" value="PABP-dom"/>
</dbReference>
<evidence type="ECO:0000313" key="2">
    <source>
        <dbReference type="EMBL" id="ELW65536.1"/>
    </source>
</evidence>
<dbReference type="SUPFAM" id="SSF54928">
    <property type="entry name" value="RNA-binding domain, RBD"/>
    <property type="match status" value="1"/>
</dbReference>
<dbReference type="AlphaFoldDB" id="L9KRZ4"/>
<dbReference type="InterPro" id="IPR012677">
    <property type="entry name" value="Nucleotide-bd_a/b_plait_sf"/>
</dbReference>
<dbReference type="GO" id="GO:0003723">
    <property type="term" value="F:RNA binding"/>
    <property type="evidence" value="ECO:0007669"/>
    <property type="project" value="InterPro"/>
</dbReference>
<dbReference type="Pfam" id="PF00658">
    <property type="entry name" value="MLLE"/>
    <property type="match status" value="1"/>
</dbReference>
<accession>L9KRZ4</accession>
<dbReference type="Proteomes" id="UP000011518">
    <property type="component" value="Unassembled WGS sequence"/>
</dbReference>
<keyword evidence="3" id="KW-1185">Reference proteome</keyword>
<dbReference type="Gene3D" id="1.10.1900.10">
    <property type="entry name" value="c-terminal domain of poly(a) binding protein"/>
    <property type="match status" value="1"/>
</dbReference>
<protein>
    <submittedName>
        <fullName evidence="2">Polyadenylate-binding protein 1-like protein</fullName>
    </submittedName>
</protein>
<dbReference type="InParanoid" id="L9KRZ4"/>
<dbReference type="EMBL" id="KB320684">
    <property type="protein sequence ID" value="ELW65536.1"/>
    <property type="molecule type" value="Genomic_DNA"/>
</dbReference>
<dbReference type="Gene3D" id="3.30.70.330">
    <property type="match status" value="1"/>
</dbReference>
<reference evidence="3" key="2">
    <citation type="journal article" date="2013" name="Nat. Commun.">
        <title>Genome of the Chinese tree shrew.</title>
        <authorList>
            <person name="Fan Y."/>
            <person name="Huang Z.Y."/>
            <person name="Cao C.C."/>
            <person name="Chen C.S."/>
            <person name="Chen Y.X."/>
            <person name="Fan D.D."/>
            <person name="He J."/>
            <person name="Hou H.L."/>
            <person name="Hu L."/>
            <person name="Hu X.T."/>
            <person name="Jiang X.T."/>
            <person name="Lai R."/>
            <person name="Lang Y.S."/>
            <person name="Liang B."/>
            <person name="Liao S.G."/>
            <person name="Mu D."/>
            <person name="Ma Y.Y."/>
            <person name="Niu Y.Y."/>
            <person name="Sun X.Q."/>
            <person name="Xia J.Q."/>
            <person name="Xiao J."/>
            <person name="Xiong Z.Q."/>
            <person name="Xu L."/>
            <person name="Yang L."/>
            <person name="Zhang Y."/>
            <person name="Zhao W."/>
            <person name="Zhao X.D."/>
            <person name="Zheng Y.T."/>
            <person name="Zhou J.M."/>
            <person name="Zhu Y.B."/>
            <person name="Zhang G.J."/>
            <person name="Wang J."/>
            <person name="Yao Y.G."/>
        </authorList>
    </citation>
    <scope>NUCLEOTIDE SEQUENCE [LARGE SCALE GENOMIC DNA]</scope>
</reference>
<dbReference type="InterPro" id="IPR035979">
    <property type="entry name" value="RBD_domain_sf"/>
</dbReference>
<dbReference type="SUPFAM" id="SSF63570">
    <property type="entry name" value="PABC (PABP) domain"/>
    <property type="match status" value="1"/>
</dbReference>
<organism evidence="2 3">
    <name type="scientific">Tupaia chinensis</name>
    <name type="common">Chinese tree shrew</name>
    <name type="synonym">Tupaia belangeri chinensis</name>
    <dbReference type="NCBI Taxonomy" id="246437"/>
    <lineage>
        <taxon>Eukaryota</taxon>
        <taxon>Metazoa</taxon>
        <taxon>Chordata</taxon>
        <taxon>Craniata</taxon>
        <taxon>Vertebrata</taxon>
        <taxon>Euteleostomi</taxon>
        <taxon>Mammalia</taxon>
        <taxon>Eutheria</taxon>
        <taxon>Euarchontoglires</taxon>
        <taxon>Scandentia</taxon>
        <taxon>Tupaiidae</taxon>
        <taxon>Tupaia</taxon>
    </lineage>
</organism>
<gene>
    <name evidence="2" type="ORF">TREES_T100013954</name>
</gene>
<evidence type="ECO:0000313" key="3">
    <source>
        <dbReference type="Proteomes" id="UP000011518"/>
    </source>
</evidence>
<sequence length="174" mass="20079">MKQDRLNRYQGVNLYMKNLDDSTSDEKLRKDFSPYGVITSAKEPAVHVTGQEPLTASMLPAAPLHQQKQMIGERLYPLSVMSTPMAGKITAMLVEIHTSELWLVLDPQSPSMLRWKRRWQCCRPTRRWNSRRRICAETPQWNPLSHDCPENSYFLLSAPKPCELSLIYLVCICT</sequence>
<dbReference type="InterPro" id="IPR002004">
    <property type="entry name" value="PABP_HYD_C"/>
</dbReference>